<organism evidence="2 3">
    <name type="scientific">Trichinella nelsoni</name>
    <dbReference type="NCBI Taxonomy" id="6336"/>
    <lineage>
        <taxon>Eukaryota</taxon>
        <taxon>Metazoa</taxon>
        <taxon>Ecdysozoa</taxon>
        <taxon>Nematoda</taxon>
        <taxon>Enoplea</taxon>
        <taxon>Dorylaimia</taxon>
        <taxon>Trichinellida</taxon>
        <taxon>Trichinellidae</taxon>
        <taxon>Trichinella</taxon>
    </lineage>
</organism>
<comment type="caution">
    <text evidence="2">The sequence shown here is derived from an EMBL/GenBank/DDBJ whole genome shotgun (WGS) entry which is preliminary data.</text>
</comment>
<keyword evidence="1" id="KW-0472">Membrane</keyword>
<keyword evidence="1" id="KW-1133">Transmembrane helix</keyword>
<sequence>MDKSFVHPICPIPSATLLMMYTEHLFSWKKCQIMIAFKRVILIFLSVLSGDIIFQYIPLLPELLV</sequence>
<feature type="transmembrane region" description="Helical" evidence="1">
    <location>
        <begin position="40"/>
        <end position="59"/>
    </location>
</feature>
<feature type="non-terminal residue" evidence="2">
    <location>
        <position position="65"/>
    </location>
</feature>
<reference evidence="2 3" key="1">
    <citation type="submission" date="2015-01" db="EMBL/GenBank/DDBJ databases">
        <title>Evolution of Trichinella species and genotypes.</title>
        <authorList>
            <person name="Korhonen P.K."/>
            <person name="Edoardo P."/>
            <person name="Giuseppe L.R."/>
            <person name="Gasser R.B."/>
        </authorList>
    </citation>
    <scope>NUCLEOTIDE SEQUENCE [LARGE SCALE GENOMIC DNA]</scope>
    <source>
        <strain evidence="2">ISS37</strain>
    </source>
</reference>
<feature type="transmembrane region" description="Helical" evidence="1">
    <location>
        <begin position="6"/>
        <end position="28"/>
    </location>
</feature>
<dbReference type="EMBL" id="JYDL01000094">
    <property type="protein sequence ID" value="KRX17070.1"/>
    <property type="molecule type" value="Genomic_DNA"/>
</dbReference>
<name>A0A0V0RRE5_9BILA</name>
<dbReference type="AlphaFoldDB" id="A0A0V0RRE5"/>
<dbReference type="Proteomes" id="UP000054630">
    <property type="component" value="Unassembled WGS sequence"/>
</dbReference>
<gene>
    <name evidence="2" type="ORF">T07_14133</name>
</gene>
<protein>
    <submittedName>
        <fullName evidence="2">Uncharacterized protein</fullName>
    </submittedName>
</protein>
<keyword evidence="1" id="KW-0812">Transmembrane</keyword>
<evidence type="ECO:0000256" key="1">
    <source>
        <dbReference type="SAM" id="Phobius"/>
    </source>
</evidence>
<evidence type="ECO:0000313" key="3">
    <source>
        <dbReference type="Proteomes" id="UP000054630"/>
    </source>
</evidence>
<proteinExistence type="predicted"/>
<dbReference type="OrthoDB" id="10543477at2759"/>
<accession>A0A0V0RRE5</accession>
<evidence type="ECO:0000313" key="2">
    <source>
        <dbReference type="EMBL" id="KRX17070.1"/>
    </source>
</evidence>
<keyword evidence="3" id="KW-1185">Reference proteome</keyword>